<gene>
    <name evidence="1" type="ORF">EDD18DRAFT_1102298</name>
</gene>
<comment type="caution">
    <text evidence="1">The sequence shown here is derived from an EMBL/GenBank/DDBJ whole genome shotgun (WGS) entry which is preliminary data.</text>
</comment>
<evidence type="ECO:0000313" key="1">
    <source>
        <dbReference type="EMBL" id="KAK0500112.1"/>
    </source>
</evidence>
<organism evidence="1 2">
    <name type="scientific">Armillaria luteobubalina</name>
    <dbReference type="NCBI Taxonomy" id="153913"/>
    <lineage>
        <taxon>Eukaryota</taxon>
        <taxon>Fungi</taxon>
        <taxon>Dikarya</taxon>
        <taxon>Basidiomycota</taxon>
        <taxon>Agaricomycotina</taxon>
        <taxon>Agaricomycetes</taxon>
        <taxon>Agaricomycetidae</taxon>
        <taxon>Agaricales</taxon>
        <taxon>Marasmiineae</taxon>
        <taxon>Physalacriaceae</taxon>
        <taxon>Armillaria</taxon>
    </lineage>
</organism>
<proteinExistence type="predicted"/>
<keyword evidence="2" id="KW-1185">Reference proteome</keyword>
<evidence type="ECO:0000313" key="2">
    <source>
        <dbReference type="Proteomes" id="UP001175228"/>
    </source>
</evidence>
<protein>
    <submittedName>
        <fullName evidence="1">Uncharacterized protein</fullName>
    </submittedName>
</protein>
<name>A0AA39URD7_9AGAR</name>
<dbReference type="EMBL" id="JAUEPU010000008">
    <property type="protein sequence ID" value="KAK0500112.1"/>
    <property type="molecule type" value="Genomic_DNA"/>
</dbReference>
<dbReference type="Proteomes" id="UP001175228">
    <property type="component" value="Unassembled WGS sequence"/>
</dbReference>
<sequence>MVPPTFAALEVLFHQTLQIPPLFSILNLWTSQRDSEFEVRLTCGESRCVDANPEQGWDYEYRSSDIIQTETTSRKISCIGSIRKLNRPTDFVAKAKVPWYCTKQLPGEFRFRYFPAGWSPQVVEKPGSLLFNFNVLGNTLSAEVQTATNPLHTLDPRKDILKLQMTDDPQRFDSSQHLKQHFLRNSGQSIGVPVTAGSLK</sequence>
<dbReference type="AlphaFoldDB" id="A0AA39URD7"/>
<reference evidence="1" key="1">
    <citation type="submission" date="2023-06" db="EMBL/GenBank/DDBJ databases">
        <authorList>
            <consortium name="Lawrence Berkeley National Laboratory"/>
            <person name="Ahrendt S."/>
            <person name="Sahu N."/>
            <person name="Indic B."/>
            <person name="Wong-Bajracharya J."/>
            <person name="Merenyi Z."/>
            <person name="Ke H.-M."/>
            <person name="Monk M."/>
            <person name="Kocsube S."/>
            <person name="Drula E."/>
            <person name="Lipzen A."/>
            <person name="Balint B."/>
            <person name="Henrissat B."/>
            <person name="Andreopoulos B."/>
            <person name="Martin F.M."/>
            <person name="Harder C.B."/>
            <person name="Rigling D."/>
            <person name="Ford K.L."/>
            <person name="Foster G.D."/>
            <person name="Pangilinan J."/>
            <person name="Papanicolaou A."/>
            <person name="Barry K."/>
            <person name="LaButti K."/>
            <person name="Viragh M."/>
            <person name="Koriabine M."/>
            <person name="Yan M."/>
            <person name="Riley R."/>
            <person name="Champramary S."/>
            <person name="Plett K.L."/>
            <person name="Tsai I.J."/>
            <person name="Slot J."/>
            <person name="Sipos G."/>
            <person name="Plett J."/>
            <person name="Nagy L.G."/>
            <person name="Grigoriev I.V."/>
        </authorList>
    </citation>
    <scope>NUCLEOTIDE SEQUENCE</scope>
    <source>
        <strain evidence="1">HWK02</strain>
    </source>
</reference>
<accession>A0AA39URD7</accession>